<keyword evidence="2" id="KW-1185">Reference proteome</keyword>
<reference evidence="1 2" key="1">
    <citation type="submission" date="2023-03" db="EMBL/GenBank/DDBJ databases">
        <title>High recombination rates correlate with genetic variation in Cardiocondyla obscurior ants.</title>
        <authorList>
            <person name="Errbii M."/>
        </authorList>
    </citation>
    <scope>NUCLEOTIDE SEQUENCE [LARGE SCALE GENOMIC DNA]</scope>
    <source>
        <strain evidence="1">Alpha-2009</strain>
        <tissue evidence="1">Whole body</tissue>
    </source>
</reference>
<gene>
    <name evidence="1" type="ORF">PUN28_010813</name>
</gene>
<evidence type="ECO:0000313" key="2">
    <source>
        <dbReference type="Proteomes" id="UP001430953"/>
    </source>
</evidence>
<sequence length="115" mass="13371">MHIFTLTTLGCSNFLVESQLPWSVVAPLISMHHPSGRFADCDLVPCYLLKRSVITNVFQSIRKWLGELNLVCWNDRHCIVCVSYIVALITLTATRSLYFRSRGFHHQFRSTYQRH</sequence>
<evidence type="ECO:0000313" key="1">
    <source>
        <dbReference type="EMBL" id="KAL0115545.1"/>
    </source>
</evidence>
<accession>A0AAW2FNM4</accession>
<comment type="caution">
    <text evidence="1">The sequence shown here is derived from an EMBL/GenBank/DDBJ whole genome shotgun (WGS) entry which is preliminary data.</text>
</comment>
<name>A0AAW2FNM4_9HYME</name>
<dbReference type="EMBL" id="JADYXP020000010">
    <property type="protein sequence ID" value="KAL0115545.1"/>
    <property type="molecule type" value="Genomic_DNA"/>
</dbReference>
<proteinExistence type="predicted"/>
<dbReference type="Proteomes" id="UP001430953">
    <property type="component" value="Unassembled WGS sequence"/>
</dbReference>
<protein>
    <submittedName>
        <fullName evidence="1">Uncharacterized protein</fullName>
    </submittedName>
</protein>
<dbReference type="AlphaFoldDB" id="A0AAW2FNM4"/>
<organism evidence="1 2">
    <name type="scientific">Cardiocondyla obscurior</name>
    <dbReference type="NCBI Taxonomy" id="286306"/>
    <lineage>
        <taxon>Eukaryota</taxon>
        <taxon>Metazoa</taxon>
        <taxon>Ecdysozoa</taxon>
        <taxon>Arthropoda</taxon>
        <taxon>Hexapoda</taxon>
        <taxon>Insecta</taxon>
        <taxon>Pterygota</taxon>
        <taxon>Neoptera</taxon>
        <taxon>Endopterygota</taxon>
        <taxon>Hymenoptera</taxon>
        <taxon>Apocrita</taxon>
        <taxon>Aculeata</taxon>
        <taxon>Formicoidea</taxon>
        <taxon>Formicidae</taxon>
        <taxon>Myrmicinae</taxon>
        <taxon>Cardiocondyla</taxon>
    </lineage>
</organism>